<evidence type="ECO:0000313" key="13">
    <source>
        <dbReference type="Proteomes" id="UP000077266"/>
    </source>
</evidence>
<sequence>MRPSSSFLRSLVFALATVGAVNAIEVDAATFAKQNFDFIVCGGGTAGTALAVRLSEISSFKVGVIEGGKYHKTPQGINFADVWNNPRNLAGRSIDIVRGKGLGGSSMVNLMGFLRAGKVEYDQIGHLGNPGWSWNEITPYFMKAENASLPTKNETEEIHAGYDPAIRGHRGPIQTSVTSWFSEAIPPFFDVLVRMGMQADRDFNDGTDANFVWPPILAIDPDTETRSYAANSYYEPNAKRKNLVVLLQSQVLKVELSDKKDKNGNLRATGVTYQDMTTNKTYTVSVKKDVIVSGGGIQSPQMLELSGIGNKTLLESFGIKSRIDLPDVGENYQDHLISFQSFDVPNTMETWDILYDPEKNASAYEEYMQNHTGVYTAGVSVISYMSLNKVVDAATLENWTAELDREFFARNPSPGRRLQYAIQRKRLDPHSNEASIEFYAAPSNAYAETRERNKSYMQIACIPSHQFSRGSIHVKSGNPLEHPAIDLNTFDFTIDKRIMLAGTRLGRNLTDKMPLKQIVVNDVKPPANTDTDDEWNEFIAQTASTPFHPCCTNSMLPREFGGVVNPRLVVYGTSNLRVADVSILPMILGTHLMATAYAIGERAADFIKEDYGVLH</sequence>
<dbReference type="Gene3D" id="3.50.50.60">
    <property type="entry name" value="FAD/NAD(P)-binding domain"/>
    <property type="match status" value="1"/>
</dbReference>
<evidence type="ECO:0000256" key="6">
    <source>
        <dbReference type="ARBA" id="ARBA00023002"/>
    </source>
</evidence>
<comment type="cofactor">
    <cofactor evidence="1 8">
        <name>FAD</name>
        <dbReference type="ChEBI" id="CHEBI:57692"/>
    </cofactor>
</comment>
<feature type="domain" description="Glucose-methanol-choline oxidoreductase N-terminal" evidence="11">
    <location>
        <begin position="99"/>
        <end position="122"/>
    </location>
</feature>
<dbReference type="InParanoid" id="A0A165DSS8"/>
<dbReference type="InterPro" id="IPR036188">
    <property type="entry name" value="FAD/NAD-bd_sf"/>
</dbReference>
<feature type="active site" description="Proton acceptor" evidence="7">
    <location>
        <position position="591"/>
    </location>
</feature>
<dbReference type="SUPFAM" id="SSF54373">
    <property type="entry name" value="FAD-linked reductases, C-terminal domain"/>
    <property type="match status" value="1"/>
</dbReference>
<dbReference type="GO" id="GO:0016614">
    <property type="term" value="F:oxidoreductase activity, acting on CH-OH group of donors"/>
    <property type="evidence" value="ECO:0007669"/>
    <property type="project" value="InterPro"/>
</dbReference>
<dbReference type="PROSITE" id="PS00623">
    <property type="entry name" value="GMC_OXRED_1"/>
    <property type="match status" value="1"/>
</dbReference>
<feature type="signal peptide" evidence="10">
    <location>
        <begin position="1"/>
        <end position="23"/>
    </location>
</feature>
<dbReference type="SUPFAM" id="SSF51905">
    <property type="entry name" value="FAD/NAD(P)-binding domain"/>
    <property type="match status" value="1"/>
</dbReference>
<accession>A0A165DSS8</accession>
<keyword evidence="5 8" id="KW-0274">FAD</keyword>
<evidence type="ECO:0000313" key="12">
    <source>
        <dbReference type="EMBL" id="KZV85277.1"/>
    </source>
</evidence>
<gene>
    <name evidence="12" type="ORF">EXIGLDRAFT_726299</name>
</gene>
<keyword evidence="3 9" id="KW-0285">Flavoprotein</keyword>
<evidence type="ECO:0000256" key="9">
    <source>
        <dbReference type="RuleBase" id="RU003968"/>
    </source>
</evidence>
<dbReference type="STRING" id="1314781.A0A165DSS8"/>
<dbReference type="InterPro" id="IPR012132">
    <property type="entry name" value="GMC_OxRdtase"/>
</dbReference>
<evidence type="ECO:0000256" key="2">
    <source>
        <dbReference type="ARBA" id="ARBA00010790"/>
    </source>
</evidence>
<feature type="binding site" evidence="8">
    <location>
        <position position="251"/>
    </location>
    <ligand>
        <name>FAD</name>
        <dbReference type="ChEBI" id="CHEBI:57692"/>
    </ligand>
</feature>
<evidence type="ECO:0000256" key="8">
    <source>
        <dbReference type="PIRSR" id="PIRSR000137-2"/>
    </source>
</evidence>
<feature type="chain" id="PRO_5007856842" evidence="10">
    <location>
        <begin position="24"/>
        <end position="615"/>
    </location>
</feature>
<comment type="similarity">
    <text evidence="2 9">Belongs to the GMC oxidoreductase family.</text>
</comment>
<protein>
    <submittedName>
        <fullName evidence="12">Alcohol oxidase</fullName>
    </submittedName>
</protein>
<dbReference type="Gene3D" id="3.30.560.10">
    <property type="entry name" value="Glucose Oxidase, domain 3"/>
    <property type="match status" value="1"/>
</dbReference>
<dbReference type="EMBL" id="KV426193">
    <property type="protein sequence ID" value="KZV85277.1"/>
    <property type="molecule type" value="Genomic_DNA"/>
</dbReference>
<keyword evidence="6" id="KW-0560">Oxidoreductase</keyword>
<dbReference type="InterPro" id="IPR007867">
    <property type="entry name" value="GMC_OxRtase_C"/>
</dbReference>
<feature type="active site" description="Proton donor" evidence="7">
    <location>
        <position position="548"/>
    </location>
</feature>
<dbReference type="InterPro" id="IPR000172">
    <property type="entry name" value="GMC_OxRdtase_N"/>
</dbReference>
<keyword evidence="4 10" id="KW-0732">Signal</keyword>
<organism evidence="12 13">
    <name type="scientific">Exidia glandulosa HHB12029</name>
    <dbReference type="NCBI Taxonomy" id="1314781"/>
    <lineage>
        <taxon>Eukaryota</taxon>
        <taxon>Fungi</taxon>
        <taxon>Dikarya</taxon>
        <taxon>Basidiomycota</taxon>
        <taxon>Agaricomycotina</taxon>
        <taxon>Agaricomycetes</taxon>
        <taxon>Auriculariales</taxon>
        <taxon>Exidiaceae</taxon>
        <taxon>Exidia</taxon>
    </lineage>
</organism>
<keyword evidence="13" id="KW-1185">Reference proteome</keyword>
<dbReference type="PANTHER" id="PTHR11552">
    <property type="entry name" value="GLUCOSE-METHANOL-CHOLINE GMC OXIDOREDUCTASE"/>
    <property type="match status" value="1"/>
</dbReference>
<dbReference type="PIRSF" id="PIRSF000137">
    <property type="entry name" value="Alcohol_oxidase"/>
    <property type="match status" value="1"/>
</dbReference>
<evidence type="ECO:0000256" key="7">
    <source>
        <dbReference type="PIRSR" id="PIRSR000137-1"/>
    </source>
</evidence>
<evidence type="ECO:0000256" key="10">
    <source>
        <dbReference type="SAM" id="SignalP"/>
    </source>
</evidence>
<evidence type="ECO:0000256" key="5">
    <source>
        <dbReference type="ARBA" id="ARBA00022827"/>
    </source>
</evidence>
<evidence type="ECO:0000256" key="4">
    <source>
        <dbReference type="ARBA" id="ARBA00022729"/>
    </source>
</evidence>
<reference evidence="12 13" key="1">
    <citation type="journal article" date="2016" name="Mol. Biol. Evol.">
        <title>Comparative Genomics of Early-Diverging Mushroom-Forming Fungi Provides Insights into the Origins of Lignocellulose Decay Capabilities.</title>
        <authorList>
            <person name="Nagy L.G."/>
            <person name="Riley R."/>
            <person name="Tritt A."/>
            <person name="Adam C."/>
            <person name="Daum C."/>
            <person name="Floudas D."/>
            <person name="Sun H."/>
            <person name="Yadav J.S."/>
            <person name="Pangilinan J."/>
            <person name="Larsson K.H."/>
            <person name="Matsuura K."/>
            <person name="Barry K."/>
            <person name="Labutti K."/>
            <person name="Kuo R."/>
            <person name="Ohm R.A."/>
            <person name="Bhattacharya S.S."/>
            <person name="Shirouzu T."/>
            <person name="Yoshinaga Y."/>
            <person name="Martin F.M."/>
            <person name="Grigoriev I.V."/>
            <person name="Hibbett D.S."/>
        </authorList>
    </citation>
    <scope>NUCLEOTIDE SEQUENCE [LARGE SCALE GENOMIC DNA]</scope>
    <source>
        <strain evidence="12 13">HHB12029</strain>
    </source>
</reference>
<evidence type="ECO:0000259" key="11">
    <source>
        <dbReference type="PROSITE" id="PS00623"/>
    </source>
</evidence>
<dbReference type="PANTHER" id="PTHR11552:SF201">
    <property type="entry name" value="GLUCOSE-METHANOL-CHOLINE OXIDOREDUCTASE N-TERMINAL DOMAIN-CONTAINING PROTEIN"/>
    <property type="match status" value="1"/>
</dbReference>
<name>A0A165DSS8_EXIGL</name>
<dbReference type="Proteomes" id="UP000077266">
    <property type="component" value="Unassembled WGS sequence"/>
</dbReference>
<evidence type="ECO:0000256" key="3">
    <source>
        <dbReference type="ARBA" id="ARBA00022630"/>
    </source>
</evidence>
<dbReference type="Pfam" id="PF05199">
    <property type="entry name" value="GMC_oxred_C"/>
    <property type="match status" value="1"/>
</dbReference>
<dbReference type="Pfam" id="PF00732">
    <property type="entry name" value="GMC_oxred_N"/>
    <property type="match status" value="1"/>
</dbReference>
<evidence type="ECO:0000256" key="1">
    <source>
        <dbReference type="ARBA" id="ARBA00001974"/>
    </source>
</evidence>
<proteinExistence type="inferred from homology"/>
<dbReference type="AlphaFoldDB" id="A0A165DSS8"/>
<dbReference type="GO" id="GO:0050660">
    <property type="term" value="F:flavin adenine dinucleotide binding"/>
    <property type="evidence" value="ECO:0007669"/>
    <property type="project" value="InterPro"/>
</dbReference>
<dbReference type="OrthoDB" id="269227at2759"/>